<evidence type="ECO:0000313" key="1">
    <source>
        <dbReference type="EMBL" id="ELR23149.1"/>
    </source>
</evidence>
<evidence type="ECO:0000313" key="2">
    <source>
        <dbReference type="Proteomes" id="UP000011083"/>
    </source>
</evidence>
<dbReference type="VEuPathDB" id="AmoebaDB:ACA1_342530"/>
<proteinExistence type="predicted"/>
<dbReference type="GeneID" id="14924122"/>
<reference evidence="1 2" key="1">
    <citation type="journal article" date="2013" name="Genome Biol.">
        <title>Genome of Acanthamoeba castellanii highlights extensive lateral gene transfer and early evolution of tyrosine kinase signaling.</title>
        <authorList>
            <person name="Clarke M."/>
            <person name="Lohan A.J."/>
            <person name="Liu B."/>
            <person name="Lagkouvardos I."/>
            <person name="Roy S."/>
            <person name="Zafar N."/>
            <person name="Bertelli C."/>
            <person name="Schilde C."/>
            <person name="Kianianmomeni A."/>
            <person name="Burglin T.R."/>
            <person name="Frech C."/>
            <person name="Turcotte B."/>
            <person name="Kopec K.O."/>
            <person name="Synnott J.M."/>
            <person name="Choo C."/>
            <person name="Paponov I."/>
            <person name="Finkler A."/>
            <person name="Soon Heng Tan C."/>
            <person name="Hutchins A.P."/>
            <person name="Weinmeier T."/>
            <person name="Rattei T."/>
            <person name="Chu J.S."/>
            <person name="Gimenez G."/>
            <person name="Irimia M."/>
            <person name="Rigden D.J."/>
            <person name="Fitzpatrick D.A."/>
            <person name="Lorenzo-Morales J."/>
            <person name="Bateman A."/>
            <person name="Chiu C.H."/>
            <person name="Tang P."/>
            <person name="Hegemann P."/>
            <person name="Fromm H."/>
            <person name="Raoult D."/>
            <person name="Greub G."/>
            <person name="Miranda-Saavedra D."/>
            <person name="Chen N."/>
            <person name="Nash P."/>
            <person name="Ginger M.L."/>
            <person name="Horn M."/>
            <person name="Schaap P."/>
            <person name="Caler L."/>
            <person name="Loftus B."/>
        </authorList>
    </citation>
    <scope>NUCLEOTIDE SEQUENCE [LARGE SCALE GENOMIC DNA]</scope>
    <source>
        <strain evidence="1 2">Neff</strain>
    </source>
</reference>
<organism evidence="1 2">
    <name type="scientific">Acanthamoeba castellanii (strain ATCC 30010 / Neff)</name>
    <dbReference type="NCBI Taxonomy" id="1257118"/>
    <lineage>
        <taxon>Eukaryota</taxon>
        <taxon>Amoebozoa</taxon>
        <taxon>Discosea</taxon>
        <taxon>Longamoebia</taxon>
        <taxon>Centramoebida</taxon>
        <taxon>Acanthamoebidae</taxon>
        <taxon>Acanthamoeba</taxon>
    </lineage>
</organism>
<keyword evidence="2" id="KW-1185">Reference proteome</keyword>
<sequence length="98" mass="10656">MSIKVFLPHAICHDLPSIISVCLGHQIEGEAASHGSIELPHEKHAIGVGRDVVGCHKDGPVHLMCLILPIFPHSPKDAMATLMMDIHSPVFSSFCWVL</sequence>
<dbReference type="AlphaFoldDB" id="L8HCB0"/>
<accession>L8HCB0</accession>
<dbReference type="RefSeq" id="XP_004352677.1">
    <property type="nucleotide sequence ID" value="XM_004352625.1"/>
</dbReference>
<dbReference type="KEGG" id="acan:ACA1_342530"/>
<protein>
    <submittedName>
        <fullName evidence="1">Uncharacterized protein</fullName>
    </submittedName>
</protein>
<dbReference type="Proteomes" id="UP000011083">
    <property type="component" value="Unassembled WGS sequence"/>
</dbReference>
<gene>
    <name evidence="1" type="ORF">ACA1_342530</name>
</gene>
<name>L8HCB0_ACACF</name>
<dbReference type="EMBL" id="KB007860">
    <property type="protein sequence ID" value="ELR23149.1"/>
    <property type="molecule type" value="Genomic_DNA"/>
</dbReference>